<dbReference type="EMBL" id="JAERPS020000003">
    <property type="protein sequence ID" value="MBZ9612142.1"/>
    <property type="molecule type" value="Genomic_DNA"/>
</dbReference>
<sequence length="51" mass="5322">MSKEKPVPATTDVASQPASKKAVDVVHTDNSKNGYLAARRAARAKANKGAN</sequence>
<proteinExistence type="predicted"/>
<gene>
    <name evidence="2" type="ORF">I4W93_011110</name>
</gene>
<evidence type="ECO:0008006" key="4">
    <source>
        <dbReference type="Google" id="ProtNLM"/>
    </source>
</evidence>
<evidence type="ECO:0000313" key="2">
    <source>
        <dbReference type="EMBL" id="MBZ9612142.1"/>
    </source>
</evidence>
<dbReference type="Proteomes" id="UP000663814">
    <property type="component" value="Unassembled WGS sequence"/>
</dbReference>
<name>A0ABS7X9E1_9GAMM</name>
<evidence type="ECO:0000256" key="1">
    <source>
        <dbReference type="SAM" id="MobiDB-lite"/>
    </source>
</evidence>
<reference evidence="2 3" key="1">
    <citation type="submission" date="2021-08" db="EMBL/GenBank/DDBJ databases">
        <title>Rheinheimera aquimaris sp. nov., isolated from seawater of the East Sea in Korea.</title>
        <authorList>
            <person name="Kim K.H."/>
            <person name="Wenting R."/>
            <person name="Kim K.R."/>
            <person name="Jeon C.O."/>
        </authorList>
    </citation>
    <scope>NUCLEOTIDE SEQUENCE [LARGE SCALE GENOMIC DNA]</scope>
    <source>
        <strain evidence="2 3">MA-13</strain>
    </source>
</reference>
<keyword evidence="3" id="KW-1185">Reference proteome</keyword>
<comment type="caution">
    <text evidence="2">The sequence shown here is derived from an EMBL/GenBank/DDBJ whole genome shotgun (WGS) entry which is preliminary data.</text>
</comment>
<accession>A0ABS7X9E1</accession>
<organism evidence="2 3">
    <name type="scientific">Rheinheimera maricola</name>
    <dbReference type="NCBI Taxonomy" id="2793282"/>
    <lineage>
        <taxon>Bacteria</taxon>
        <taxon>Pseudomonadati</taxon>
        <taxon>Pseudomonadota</taxon>
        <taxon>Gammaproteobacteria</taxon>
        <taxon>Chromatiales</taxon>
        <taxon>Chromatiaceae</taxon>
        <taxon>Rheinheimera</taxon>
    </lineage>
</organism>
<feature type="region of interest" description="Disordered" evidence="1">
    <location>
        <begin position="1"/>
        <end position="24"/>
    </location>
</feature>
<protein>
    <recommendedName>
        <fullName evidence="4">Transcriptional regulator</fullName>
    </recommendedName>
</protein>
<dbReference type="RefSeq" id="WP_205310854.1">
    <property type="nucleotide sequence ID" value="NZ_JAERPS020000003.1"/>
</dbReference>
<evidence type="ECO:0000313" key="3">
    <source>
        <dbReference type="Proteomes" id="UP000663814"/>
    </source>
</evidence>